<dbReference type="AlphaFoldDB" id="A0A9W9F9Q7"/>
<comment type="catalytic activity">
    <reaction evidence="7 8">
        <text>L-histidinol phosphate + H2O = L-histidinol + phosphate</text>
        <dbReference type="Rhea" id="RHEA:14465"/>
        <dbReference type="ChEBI" id="CHEBI:15377"/>
        <dbReference type="ChEBI" id="CHEBI:43474"/>
        <dbReference type="ChEBI" id="CHEBI:57699"/>
        <dbReference type="ChEBI" id="CHEBI:57980"/>
        <dbReference type="EC" id="3.1.3.15"/>
    </reaction>
</comment>
<dbReference type="Pfam" id="PF02811">
    <property type="entry name" value="PHP"/>
    <property type="match status" value="1"/>
</dbReference>
<evidence type="ECO:0000256" key="3">
    <source>
        <dbReference type="ARBA" id="ARBA00013085"/>
    </source>
</evidence>
<evidence type="ECO:0000256" key="8">
    <source>
        <dbReference type="RuleBase" id="RU366003"/>
    </source>
</evidence>
<dbReference type="PANTHER" id="PTHR21039:SF0">
    <property type="entry name" value="HISTIDINOL-PHOSPHATASE"/>
    <property type="match status" value="1"/>
</dbReference>
<keyword evidence="5 8" id="KW-0378">Hydrolase</keyword>
<reference evidence="10" key="1">
    <citation type="submission" date="2022-11" db="EMBL/GenBank/DDBJ databases">
        <authorList>
            <person name="Petersen C."/>
        </authorList>
    </citation>
    <scope>NUCLEOTIDE SEQUENCE</scope>
    <source>
        <strain evidence="10">IBT 34128</strain>
    </source>
</reference>
<evidence type="ECO:0000256" key="4">
    <source>
        <dbReference type="ARBA" id="ARBA00022605"/>
    </source>
</evidence>
<evidence type="ECO:0000256" key="1">
    <source>
        <dbReference type="ARBA" id="ARBA00004970"/>
    </source>
</evidence>
<dbReference type="GeneID" id="81395265"/>
<keyword evidence="11" id="KW-1185">Reference proteome</keyword>
<dbReference type="OrthoDB" id="5957391at2759"/>
<dbReference type="GO" id="GO:0000105">
    <property type="term" value="P:L-histidine biosynthetic process"/>
    <property type="evidence" value="ECO:0007669"/>
    <property type="project" value="UniProtKB-UniRule"/>
</dbReference>
<evidence type="ECO:0000256" key="6">
    <source>
        <dbReference type="ARBA" id="ARBA00023102"/>
    </source>
</evidence>
<comment type="caution">
    <text evidence="10">The sequence shown here is derived from an EMBL/GenBank/DDBJ whole genome shotgun (WGS) entry which is preliminary data.</text>
</comment>
<feature type="domain" description="PHP" evidence="9">
    <location>
        <begin position="5"/>
        <end position="215"/>
    </location>
</feature>
<organism evidence="10 11">
    <name type="scientific">Penicillium alfredii</name>
    <dbReference type="NCBI Taxonomy" id="1506179"/>
    <lineage>
        <taxon>Eukaryota</taxon>
        <taxon>Fungi</taxon>
        <taxon>Dikarya</taxon>
        <taxon>Ascomycota</taxon>
        <taxon>Pezizomycotina</taxon>
        <taxon>Eurotiomycetes</taxon>
        <taxon>Eurotiomycetidae</taxon>
        <taxon>Eurotiales</taxon>
        <taxon>Aspergillaceae</taxon>
        <taxon>Penicillium</taxon>
    </lineage>
</organism>
<dbReference type="CDD" id="cd12110">
    <property type="entry name" value="PHP_HisPPase_Hisj_like"/>
    <property type="match status" value="1"/>
</dbReference>
<proteinExistence type="inferred from homology"/>
<keyword evidence="4 8" id="KW-0028">Amino-acid biosynthesis</keyword>
<dbReference type="EC" id="3.1.3.15" evidence="3 8"/>
<dbReference type="Gene3D" id="3.20.20.140">
    <property type="entry name" value="Metal-dependent hydrolases"/>
    <property type="match status" value="1"/>
</dbReference>
<comment type="pathway">
    <text evidence="1 8">Amino-acid biosynthesis; L-histidine biosynthesis; L-histidine from 5-phospho-alpha-D-ribose 1-diphosphate: step 8/9.</text>
</comment>
<comment type="similarity">
    <text evidence="2 8">Belongs to the PHP hydrolase family. HisK subfamily.</text>
</comment>
<dbReference type="SUPFAM" id="SSF89550">
    <property type="entry name" value="PHP domain-like"/>
    <property type="match status" value="1"/>
</dbReference>
<accession>A0A9W9F9Q7</accession>
<evidence type="ECO:0000256" key="7">
    <source>
        <dbReference type="ARBA" id="ARBA00049158"/>
    </source>
</evidence>
<dbReference type="InterPro" id="IPR016195">
    <property type="entry name" value="Pol/histidinol_Pase-like"/>
</dbReference>
<dbReference type="FunFam" id="3.20.20.140:FF:000059">
    <property type="entry name" value="Histidinol-phosphatase"/>
    <property type="match status" value="1"/>
</dbReference>
<dbReference type="InterPro" id="IPR004013">
    <property type="entry name" value="PHP_dom"/>
</dbReference>
<evidence type="ECO:0000313" key="11">
    <source>
        <dbReference type="Proteomes" id="UP001141434"/>
    </source>
</evidence>
<dbReference type="RefSeq" id="XP_056511710.1">
    <property type="nucleotide sequence ID" value="XM_056656097.1"/>
</dbReference>
<dbReference type="InterPro" id="IPR010140">
    <property type="entry name" value="Histidinol_P_phosphatase_HisJ"/>
</dbReference>
<evidence type="ECO:0000313" key="10">
    <source>
        <dbReference type="EMBL" id="KAJ5096159.1"/>
    </source>
</evidence>
<evidence type="ECO:0000256" key="2">
    <source>
        <dbReference type="ARBA" id="ARBA00009152"/>
    </source>
</evidence>
<dbReference type="PANTHER" id="PTHR21039">
    <property type="entry name" value="HISTIDINOL PHOSPHATASE-RELATED"/>
    <property type="match status" value="1"/>
</dbReference>
<evidence type="ECO:0000256" key="5">
    <source>
        <dbReference type="ARBA" id="ARBA00022801"/>
    </source>
</evidence>
<evidence type="ECO:0000259" key="9">
    <source>
        <dbReference type="Pfam" id="PF02811"/>
    </source>
</evidence>
<name>A0A9W9F9Q7_9EURO</name>
<sequence length="310" mass="35613">MPFSHHSHSGQFCPGHAKNSLEDVIQTAIRQRMQVFCLTEHMPRSQEDFYPEEIESGNTEASHAANEADYWAEAVRLREKYASEIQIIIGFECDWIRPQSRTLIDRSLARFPFEFFVGSVHHMHTEPIDYDRPMYERAREAAGGTDERLFEDYFDAQLDLLQQLRPPVVGHFDLIRLKSDDMERSFTTWSGVWRRILRNLDFVASYGGLLELNSAALRKGMSEPYPKAEICREFVARGGRFCLSDDSHGVDQVGLNFHRVLEFLGRAGISTLYYLQLGEASAALDPRFPRTQVAAISVEELKQLAFWQTA</sequence>
<dbReference type="NCBIfam" id="TIGR01856">
    <property type="entry name" value="hisJ_fam"/>
    <property type="match status" value="1"/>
</dbReference>
<dbReference type="EMBL" id="JAPMSZ010000007">
    <property type="protein sequence ID" value="KAJ5096159.1"/>
    <property type="molecule type" value="Genomic_DNA"/>
</dbReference>
<dbReference type="GO" id="GO:0005737">
    <property type="term" value="C:cytoplasm"/>
    <property type="evidence" value="ECO:0007669"/>
    <property type="project" value="TreeGrafter"/>
</dbReference>
<protein>
    <recommendedName>
        <fullName evidence="3 8">Histidinol-phosphatase</fullName>
        <shortName evidence="8">HolPase</shortName>
        <ecNumber evidence="3 8">3.1.3.15</ecNumber>
    </recommendedName>
</protein>
<gene>
    <name evidence="10" type="ORF">NUU61_005515</name>
</gene>
<reference evidence="10" key="2">
    <citation type="journal article" date="2023" name="IMA Fungus">
        <title>Comparative genomic study of the Penicillium genus elucidates a diverse pangenome and 15 lateral gene transfer events.</title>
        <authorList>
            <person name="Petersen C."/>
            <person name="Sorensen T."/>
            <person name="Nielsen M.R."/>
            <person name="Sondergaard T.E."/>
            <person name="Sorensen J.L."/>
            <person name="Fitzpatrick D.A."/>
            <person name="Frisvad J.C."/>
            <person name="Nielsen K.L."/>
        </authorList>
    </citation>
    <scope>NUCLEOTIDE SEQUENCE</scope>
    <source>
        <strain evidence="10">IBT 34128</strain>
    </source>
</reference>
<keyword evidence="6 8" id="KW-0368">Histidine biosynthesis</keyword>
<dbReference type="Proteomes" id="UP001141434">
    <property type="component" value="Unassembled WGS sequence"/>
</dbReference>
<dbReference type="GO" id="GO:0004401">
    <property type="term" value="F:histidinol-phosphatase activity"/>
    <property type="evidence" value="ECO:0007669"/>
    <property type="project" value="UniProtKB-UniRule"/>
</dbReference>